<reference evidence="3 4" key="1">
    <citation type="submission" date="2019-04" db="EMBL/GenBank/DDBJ databases">
        <title>Trinickia sp. 7GSK02, isolated from subtropical forest soil.</title>
        <authorList>
            <person name="Gao Z.-H."/>
            <person name="Qiu L.-H."/>
        </authorList>
    </citation>
    <scope>NUCLEOTIDE SEQUENCE [LARGE SCALE GENOMIC DNA]</scope>
    <source>
        <strain evidence="3 4">7GSK02</strain>
    </source>
</reference>
<comment type="caution">
    <text evidence="3">The sequence shown here is derived from an EMBL/GenBank/DDBJ whole genome shotgun (WGS) entry which is preliminary data.</text>
</comment>
<evidence type="ECO:0000313" key="3">
    <source>
        <dbReference type="EMBL" id="TKC91759.1"/>
    </source>
</evidence>
<dbReference type="GO" id="GO:0003723">
    <property type="term" value="F:RNA binding"/>
    <property type="evidence" value="ECO:0007669"/>
    <property type="project" value="InterPro"/>
</dbReference>
<dbReference type="GO" id="GO:0016070">
    <property type="term" value="P:RNA metabolic process"/>
    <property type="evidence" value="ECO:0007669"/>
    <property type="project" value="InterPro"/>
</dbReference>
<dbReference type="GO" id="GO:0016788">
    <property type="term" value="F:hydrolase activity, acting on ester bonds"/>
    <property type="evidence" value="ECO:0007669"/>
    <property type="project" value="InterPro"/>
</dbReference>
<gene>
    <name evidence="3" type="ORF">FAZ69_04780</name>
</gene>
<proteinExistence type="predicted"/>
<dbReference type="Proteomes" id="UP000305539">
    <property type="component" value="Unassembled WGS sequence"/>
</dbReference>
<sequence>MGGNPYDPLTTINSVQESTMADANLTSRPAHPERRVTIQQSRRWRPYSPRPRNGPPLMLWFKLSGRWLEHAGFKPHQQLKIEVQQERLVITPA</sequence>
<protein>
    <submittedName>
        <fullName evidence="3">Type I toxin-antitoxin system SymE family toxin</fullName>
    </submittedName>
</protein>
<feature type="domain" description="Toxin SymE-like" evidence="2">
    <location>
        <begin position="60"/>
        <end position="92"/>
    </location>
</feature>
<evidence type="ECO:0000313" key="4">
    <source>
        <dbReference type="Proteomes" id="UP000305539"/>
    </source>
</evidence>
<dbReference type="OrthoDB" id="9035207at2"/>
<feature type="region of interest" description="Disordered" evidence="1">
    <location>
        <begin position="23"/>
        <end position="50"/>
    </location>
</feature>
<dbReference type="EMBL" id="SWJE01000002">
    <property type="protein sequence ID" value="TKC91759.1"/>
    <property type="molecule type" value="Genomic_DNA"/>
</dbReference>
<name>A0A4U1IDP3_9BURK</name>
<organism evidence="3 4">
    <name type="scientific">Trinickia terrae</name>
    <dbReference type="NCBI Taxonomy" id="2571161"/>
    <lineage>
        <taxon>Bacteria</taxon>
        <taxon>Pseudomonadati</taxon>
        <taxon>Pseudomonadota</taxon>
        <taxon>Betaproteobacteria</taxon>
        <taxon>Burkholderiales</taxon>
        <taxon>Burkholderiaceae</taxon>
        <taxon>Trinickia</taxon>
    </lineage>
</organism>
<dbReference type="InterPro" id="IPR014944">
    <property type="entry name" value="Toxin_SymE-like"/>
</dbReference>
<dbReference type="Pfam" id="PF08845">
    <property type="entry name" value="SymE_toxin"/>
    <property type="match status" value="1"/>
</dbReference>
<keyword evidence="4" id="KW-1185">Reference proteome</keyword>
<evidence type="ECO:0000259" key="2">
    <source>
        <dbReference type="Pfam" id="PF08845"/>
    </source>
</evidence>
<evidence type="ECO:0000256" key="1">
    <source>
        <dbReference type="SAM" id="MobiDB-lite"/>
    </source>
</evidence>
<accession>A0A4U1IDP3</accession>
<dbReference type="AlphaFoldDB" id="A0A4U1IDP3"/>
<dbReference type="GO" id="GO:0005737">
    <property type="term" value="C:cytoplasm"/>
    <property type="evidence" value="ECO:0007669"/>
    <property type="project" value="InterPro"/>
</dbReference>